<dbReference type="InterPro" id="IPR002933">
    <property type="entry name" value="Peptidase_M20"/>
</dbReference>
<feature type="binding site" evidence="1">
    <location>
        <position position="106"/>
    </location>
    <ligand>
        <name>Mn(2+)</name>
        <dbReference type="ChEBI" id="CHEBI:29035"/>
        <label>2</label>
    </ligand>
</feature>
<sequence>MNFADLATEAAGYLSELQSVRRDIHRHPELGLQTPKTLDRVIASISELPIEITRTDSMTGAIVRISGGKPGPTVLLRADLDALALQEDTGLDFASEIPGRMHACGHDLHAAIAVGAIHLITTHRDELAGEVLFMLQPGEEGYRGADHMLDEGLLAHARGELVGAYGLHVMTSAPLGHFVTRPGALMASAATLDVTVRGRGGHGSAPQTALDPNQALAEIVTGLQTMVTRRFSAFDPVIITVGWLSGGERGTSNVIPSEASFGATVRTFSEANLAAVEKFSSQLVAGIAEAHGLSADIEFSVVTVPLLNDAGHVDLAERVAGSMFGPERFSIAETPVAGGEDFASVLLAVPGAFVFVGACPPELDPETAPYNHSNLARFDDSVLPDAAAYLAALAFARLDDVSPSA</sequence>
<feature type="binding site" evidence="1">
    <location>
        <position position="168"/>
    </location>
    <ligand>
        <name>Mn(2+)</name>
        <dbReference type="ChEBI" id="CHEBI:29035"/>
        <label>2</label>
    </ligand>
</feature>
<organism evidence="3 4">
    <name type="scientific">Terrimesophilobacter mesophilus</name>
    <dbReference type="NCBI Taxonomy" id="433647"/>
    <lineage>
        <taxon>Bacteria</taxon>
        <taxon>Bacillati</taxon>
        <taxon>Actinomycetota</taxon>
        <taxon>Actinomycetes</taxon>
        <taxon>Micrococcales</taxon>
        <taxon>Microbacteriaceae</taxon>
        <taxon>Terrimesophilobacter</taxon>
    </lineage>
</organism>
<dbReference type="Pfam" id="PF07687">
    <property type="entry name" value="M20_dimer"/>
    <property type="match status" value="1"/>
</dbReference>
<feature type="binding site" evidence="1">
    <location>
        <position position="140"/>
    </location>
    <ligand>
        <name>Mn(2+)</name>
        <dbReference type="ChEBI" id="CHEBI:29035"/>
        <label>2</label>
    </ligand>
</feature>
<dbReference type="GO" id="GO:0016787">
    <property type="term" value="F:hydrolase activity"/>
    <property type="evidence" value="ECO:0007669"/>
    <property type="project" value="UniProtKB-KW"/>
</dbReference>
<feature type="binding site" evidence="1">
    <location>
        <position position="372"/>
    </location>
    <ligand>
        <name>Mn(2+)</name>
        <dbReference type="ChEBI" id="CHEBI:29035"/>
        <label>2</label>
    </ligand>
</feature>
<comment type="cofactor">
    <cofactor evidence="1">
        <name>Mn(2+)</name>
        <dbReference type="ChEBI" id="CHEBI:29035"/>
    </cofactor>
    <text evidence="1">The Mn(2+) ion enhances activity.</text>
</comment>
<dbReference type="InterPro" id="IPR017439">
    <property type="entry name" value="Amidohydrolase"/>
</dbReference>
<dbReference type="PANTHER" id="PTHR11014">
    <property type="entry name" value="PEPTIDASE M20 FAMILY MEMBER"/>
    <property type="match status" value="1"/>
</dbReference>
<protein>
    <submittedName>
        <fullName evidence="3">Amidohydrolase</fullName>
    </submittedName>
</protein>
<accession>A0A4R8VFK3</accession>
<dbReference type="RefSeq" id="WP_104096466.1">
    <property type="nucleotide sequence ID" value="NZ_JACHBP010000001.1"/>
</dbReference>
<proteinExistence type="predicted"/>
<keyword evidence="3" id="KW-0378">Hydrolase</keyword>
<dbReference type="Gene3D" id="3.30.70.360">
    <property type="match status" value="1"/>
</dbReference>
<keyword evidence="1" id="KW-0464">Manganese</keyword>
<dbReference type="Proteomes" id="UP000298488">
    <property type="component" value="Unassembled WGS sequence"/>
</dbReference>
<dbReference type="InterPro" id="IPR036264">
    <property type="entry name" value="Bact_exopeptidase_dim_dom"/>
</dbReference>
<dbReference type="Gene3D" id="3.40.630.10">
    <property type="entry name" value="Zn peptidases"/>
    <property type="match status" value="1"/>
</dbReference>
<dbReference type="SUPFAM" id="SSF55031">
    <property type="entry name" value="Bacterial exopeptidase dimerisation domain"/>
    <property type="match status" value="1"/>
</dbReference>
<dbReference type="PIRSF" id="PIRSF005962">
    <property type="entry name" value="Pept_M20D_amidohydro"/>
    <property type="match status" value="1"/>
</dbReference>
<dbReference type="GO" id="GO:0046872">
    <property type="term" value="F:metal ion binding"/>
    <property type="evidence" value="ECO:0007669"/>
    <property type="project" value="UniProtKB-KW"/>
</dbReference>
<dbReference type="CDD" id="cd03886">
    <property type="entry name" value="M20_Acy1"/>
    <property type="match status" value="1"/>
</dbReference>
<name>A0A4R8VFK3_9MICO</name>
<dbReference type="OrthoDB" id="9777385at2"/>
<gene>
    <name evidence="3" type="ORF">E3N84_11595</name>
</gene>
<dbReference type="PANTHER" id="PTHR11014:SF63">
    <property type="entry name" value="METALLOPEPTIDASE, PUTATIVE (AFU_ORTHOLOGUE AFUA_6G09600)-RELATED"/>
    <property type="match status" value="1"/>
</dbReference>
<reference evidence="3 4" key="1">
    <citation type="submission" date="2019-03" db="EMBL/GenBank/DDBJ databases">
        <title>Genomics of glacier-inhabiting Cryobacterium strains.</title>
        <authorList>
            <person name="Liu Q."/>
            <person name="Xin Y.-H."/>
        </authorList>
    </citation>
    <scope>NUCLEOTIDE SEQUENCE [LARGE SCALE GENOMIC DNA]</scope>
    <source>
        <strain evidence="3 4">CGMCC 1.10440</strain>
    </source>
</reference>
<dbReference type="SUPFAM" id="SSF53187">
    <property type="entry name" value="Zn-dependent exopeptidases"/>
    <property type="match status" value="1"/>
</dbReference>
<feature type="binding site" evidence="1">
    <location>
        <position position="104"/>
    </location>
    <ligand>
        <name>Mn(2+)</name>
        <dbReference type="ChEBI" id="CHEBI:29035"/>
        <label>2</label>
    </ligand>
</feature>
<dbReference type="Pfam" id="PF01546">
    <property type="entry name" value="Peptidase_M20"/>
    <property type="match status" value="1"/>
</dbReference>
<evidence type="ECO:0000313" key="4">
    <source>
        <dbReference type="Proteomes" id="UP000298488"/>
    </source>
</evidence>
<feature type="domain" description="Peptidase M20 dimerisation" evidence="2">
    <location>
        <begin position="189"/>
        <end position="278"/>
    </location>
</feature>
<evidence type="ECO:0000313" key="3">
    <source>
        <dbReference type="EMBL" id="TFB80617.1"/>
    </source>
</evidence>
<evidence type="ECO:0000259" key="2">
    <source>
        <dbReference type="Pfam" id="PF07687"/>
    </source>
</evidence>
<keyword evidence="1" id="KW-0479">Metal-binding</keyword>
<keyword evidence="4" id="KW-1185">Reference proteome</keyword>
<dbReference type="InterPro" id="IPR011650">
    <property type="entry name" value="Peptidase_M20_dimer"/>
</dbReference>
<dbReference type="EMBL" id="SOFI01000003">
    <property type="protein sequence ID" value="TFB80617.1"/>
    <property type="molecule type" value="Genomic_DNA"/>
</dbReference>
<evidence type="ECO:0000256" key="1">
    <source>
        <dbReference type="PIRSR" id="PIRSR005962-1"/>
    </source>
</evidence>
<comment type="caution">
    <text evidence="3">The sequence shown here is derived from an EMBL/GenBank/DDBJ whole genome shotgun (WGS) entry which is preliminary data.</text>
</comment>
<dbReference type="NCBIfam" id="TIGR01891">
    <property type="entry name" value="amidohydrolases"/>
    <property type="match status" value="1"/>
</dbReference>
<dbReference type="AlphaFoldDB" id="A0A4R8VFK3"/>